<proteinExistence type="predicted"/>
<dbReference type="STRING" id="41875.K8EBQ5"/>
<evidence type="ECO:0008006" key="8">
    <source>
        <dbReference type="Google" id="ProtNLM"/>
    </source>
</evidence>
<keyword evidence="7" id="KW-1185">Reference proteome</keyword>
<dbReference type="InterPro" id="IPR039331">
    <property type="entry name" value="PAPs-like"/>
</dbReference>
<keyword evidence="3" id="KW-1133">Transmembrane helix</keyword>
<dbReference type="Pfam" id="PF00149">
    <property type="entry name" value="Metallophos"/>
    <property type="match status" value="1"/>
</dbReference>
<name>K8EBQ5_9CHLO</name>
<evidence type="ECO:0000259" key="4">
    <source>
        <dbReference type="Pfam" id="PF00149"/>
    </source>
</evidence>
<keyword evidence="2" id="KW-0325">Glycoprotein</keyword>
<evidence type="ECO:0000313" key="7">
    <source>
        <dbReference type="Proteomes" id="UP000198341"/>
    </source>
</evidence>
<dbReference type="InterPro" id="IPR041792">
    <property type="entry name" value="MPP_PAP"/>
</dbReference>
<dbReference type="Proteomes" id="UP000198341">
    <property type="component" value="Chromosome 3"/>
</dbReference>
<keyword evidence="3" id="KW-0472">Membrane</keyword>
<gene>
    <name evidence="6" type="ORF">Bathy03g04700</name>
</gene>
<evidence type="ECO:0000313" key="6">
    <source>
        <dbReference type="EMBL" id="CCO15367.1"/>
    </source>
</evidence>
<dbReference type="GeneID" id="19017007"/>
<dbReference type="KEGG" id="bpg:Bathy03g04700"/>
<evidence type="ECO:0000256" key="1">
    <source>
        <dbReference type="ARBA" id="ARBA00022729"/>
    </source>
</evidence>
<reference evidence="6 7" key="1">
    <citation type="submission" date="2011-10" db="EMBL/GenBank/DDBJ databases">
        <authorList>
            <person name="Genoscope - CEA"/>
        </authorList>
    </citation>
    <scope>NUCLEOTIDE SEQUENCE [LARGE SCALE GENOMIC DNA]</scope>
    <source>
        <strain evidence="6 7">RCC 1105</strain>
    </source>
</reference>
<dbReference type="AlphaFoldDB" id="K8EBQ5"/>
<keyword evidence="3" id="KW-0812">Transmembrane</keyword>
<evidence type="ECO:0000256" key="2">
    <source>
        <dbReference type="ARBA" id="ARBA00023180"/>
    </source>
</evidence>
<dbReference type="EMBL" id="FO082276">
    <property type="protein sequence ID" value="CCO15367.1"/>
    <property type="molecule type" value="Genomic_DNA"/>
</dbReference>
<feature type="domain" description="Purple acid phosphatase C-terminal" evidence="5">
    <location>
        <begin position="488"/>
        <end position="544"/>
    </location>
</feature>
<dbReference type="PANTHER" id="PTHR22953">
    <property type="entry name" value="ACID PHOSPHATASE RELATED"/>
    <property type="match status" value="1"/>
</dbReference>
<dbReference type="SUPFAM" id="SSF56300">
    <property type="entry name" value="Metallo-dependent phosphatases"/>
    <property type="match status" value="1"/>
</dbReference>
<dbReference type="RefSeq" id="XP_007513930.1">
    <property type="nucleotide sequence ID" value="XM_007513868.1"/>
</dbReference>
<sequence length="724" mass="81624">MRGGVSGFETVDESVDEIIVGRRTSFYSRPEYASAPVELEPTRRRIQRSERRRLIAFADEREEDETHLKPEQVHLSISGDEEVTVVWTTREPLEEDFEVRYACAKRNSEDEEEKDVIDRVVSSKTQTTWHIGKVFESSSYTQQMCLASATSLTAPSMGGPKTPVKRDVLAKLANTSSWADRDASNYNVVNSFKDVVPDAWFTMEKPWEKTVCLGYANANGGWYRSPFIHKAKIKDFNKERGFDACVYVLPHDEDENGETKYRSFKKRGSSNTNEGETILSVMGDTGQTEVTKKVFQHVKDVVKPHAVIHTGDVSYADGFAPRWDSFAELSEALFSSVPVVIASGNHDVVNNGAEYTAFEKRYETPWRRSASYSKNFWSFNVGKAHVVHIDSYSSVSTQMFDGAVADTFQTWLENDLARVNRKQTPWIIAVFHAPWYNSNSAHYKENEPQRLKYEQILYKFGVDVALNGHVHSYERSYPVYNNQRDECGITHIVVGDGGNYEGPYGSSWMTPQPSWSAFREGSFGAGSLIVHNDTHMSWKWERNACVHPDGTTDLNHTYWSMRDGESASSCRTDQDKSENPYVAVDMHVFVKNENKCETRKMGTGIGGEKLTFTEIDDEEGGVASSSNDQYRIQSLTVALALSLVCLGSTCYALWKTTQALKRARFAVSVRAVHRTTFDDEDEEENGVELNVSNSFHAAQDVDEGDEVLLFPGGQNRITSSSNVM</sequence>
<feature type="transmembrane region" description="Helical" evidence="3">
    <location>
        <begin position="635"/>
        <end position="654"/>
    </location>
</feature>
<dbReference type="Pfam" id="PF14008">
    <property type="entry name" value="Metallophos_C"/>
    <property type="match status" value="1"/>
</dbReference>
<dbReference type="GO" id="GO:0003993">
    <property type="term" value="F:acid phosphatase activity"/>
    <property type="evidence" value="ECO:0007669"/>
    <property type="project" value="InterPro"/>
</dbReference>
<feature type="domain" description="Calcineurin-like phosphoesterase" evidence="4">
    <location>
        <begin position="281"/>
        <end position="473"/>
    </location>
</feature>
<dbReference type="InterPro" id="IPR025733">
    <property type="entry name" value="PAPs_C"/>
</dbReference>
<dbReference type="OrthoDB" id="407721at2759"/>
<protein>
    <recommendedName>
        <fullName evidence="8">Purple acid phosphatase</fullName>
    </recommendedName>
</protein>
<dbReference type="InterPro" id="IPR004843">
    <property type="entry name" value="Calcineurin-like_PHP"/>
</dbReference>
<accession>K8EBQ5</accession>
<dbReference type="PANTHER" id="PTHR22953:SF153">
    <property type="entry name" value="PURPLE ACID PHOSPHATASE"/>
    <property type="match status" value="1"/>
</dbReference>
<keyword evidence="1" id="KW-0732">Signal</keyword>
<dbReference type="eggNOG" id="KOG1378">
    <property type="taxonomic scope" value="Eukaryota"/>
</dbReference>
<evidence type="ECO:0000256" key="3">
    <source>
        <dbReference type="SAM" id="Phobius"/>
    </source>
</evidence>
<evidence type="ECO:0000259" key="5">
    <source>
        <dbReference type="Pfam" id="PF14008"/>
    </source>
</evidence>
<dbReference type="Gene3D" id="3.60.21.10">
    <property type="match status" value="1"/>
</dbReference>
<dbReference type="InterPro" id="IPR029052">
    <property type="entry name" value="Metallo-depent_PP-like"/>
</dbReference>
<dbReference type="CDD" id="cd00839">
    <property type="entry name" value="MPP_PAPs"/>
    <property type="match status" value="1"/>
</dbReference>
<organism evidence="6 7">
    <name type="scientific">Bathycoccus prasinos</name>
    <dbReference type="NCBI Taxonomy" id="41875"/>
    <lineage>
        <taxon>Eukaryota</taxon>
        <taxon>Viridiplantae</taxon>
        <taxon>Chlorophyta</taxon>
        <taxon>Mamiellophyceae</taxon>
        <taxon>Mamiellales</taxon>
        <taxon>Bathycoccaceae</taxon>
        <taxon>Bathycoccus</taxon>
    </lineage>
</organism>